<reference evidence="2" key="1">
    <citation type="submission" date="2020-05" db="EMBL/GenBank/DDBJ databases">
        <authorList>
            <person name="Chiriac C."/>
            <person name="Salcher M."/>
            <person name="Ghai R."/>
            <person name="Kavagutti S V."/>
        </authorList>
    </citation>
    <scope>NUCLEOTIDE SEQUENCE</scope>
</reference>
<organism evidence="2">
    <name type="scientific">freshwater metagenome</name>
    <dbReference type="NCBI Taxonomy" id="449393"/>
    <lineage>
        <taxon>unclassified sequences</taxon>
        <taxon>metagenomes</taxon>
        <taxon>ecological metagenomes</taxon>
    </lineage>
</organism>
<keyword evidence="1" id="KW-0472">Membrane</keyword>
<sequence length="117" mass="11996">MSAITLTNQGFSATSINPSASHLTRRGRLARTLVVLSLSVLMASGFAMKAGAGSVENPAGPAHFVTVVVAPGESLWTLASALADGGDVRALVNEIVTVNSLESVDVQAGVRLRIPVK</sequence>
<keyword evidence="1" id="KW-0812">Transmembrane</keyword>
<name>A0A6J6M754_9ZZZZ</name>
<dbReference type="InterPro" id="IPR036779">
    <property type="entry name" value="LysM_dom_sf"/>
</dbReference>
<keyword evidence="1" id="KW-1133">Transmembrane helix</keyword>
<gene>
    <name evidence="2" type="ORF">UFOPK2329_00385</name>
</gene>
<evidence type="ECO:0000256" key="1">
    <source>
        <dbReference type="SAM" id="Phobius"/>
    </source>
</evidence>
<dbReference type="Gene3D" id="3.10.350.10">
    <property type="entry name" value="LysM domain"/>
    <property type="match status" value="1"/>
</dbReference>
<protein>
    <submittedName>
        <fullName evidence="2">Unannotated protein</fullName>
    </submittedName>
</protein>
<proteinExistence type="predicted"/>
<accession>A0A6J6M754</accession>
<dbReference type="AlphaFoldDB" id="A0A6J6M754"/>
<feature type="transmembrane region" description="Helical" evidence="1">
    <location>
        <begin position="29"/>
        <end position="48"/>
    </location>
</feature>
<dbReference type="EMBL" id="CAEZWZ010000038">
    <property type="protein sequence ID" value="CAB4669099.1"/>
    <property type="molecule type" value="Genomic_DNA"/>
</dbReference>
<evidence type="ECO:0000313" key="2">
    <source>
        <dbReference type="EMBL" id="CAB4669099.1"/>
    </source>
</evidence>